<dbReference type="InterPro" id="IPR000531">
    <property type="entry name" value="Beta-barrel_TonB"/>
</dbReference>
<accession>A0A7K1T9R9</accession>
<organism evidence="13 14">
    <name type="scientific">Hymenobacter ginkgonis</name>
    <dbReference type="NCBI Taxonomy" id="2682976"/>
    <lineage>
        <taxon>Bacteria</taxon>
        <taxon>Pseudomonadati</taxon>
        <taxon>Bacteroidota</taxon>
        <taxon>Cytophagia</taxon>
        <taxon>Cytophagales</taxon>
        <taxon>Hymenobacteraceae</taxon>
        <taxon>Hymenobacter</taxon>
    </lineage>
</organism>
<dbReference type="RefSeq" id="WP_157561912.1">
    <property type="nucleotide sequence ID" value="NZ_WQKZ01000001.1"/>
</dbReference>
<feature type="domain" description="TonB-dependent receptor plug" evidence="12">
    <location>
        <begin position="119"/>
        <end position="225"/>
    </location>
</feature>
<evidence type="ECO:0000256" key="7">
    <source>
        <dbReference type="ARBA" id="ARBA00023237"/>
    </source>
</evidence>
<dbReference type="Gene3D" id="2.60.40.1120">
    <property type="entry name" value="Carboxypeptidase-like, regulatory domain"/>
    <property type="match status" value="1"/>
</dbReference>
<evidence type="ECO:0000313" key="14">
    <source>
        <dbReference type="Proteomes" id="UP000441336"/>
    </source>
</evidence>
<protein>
    <submittedName>
        <fullName evidence="13">SusC/RagA family TonB-linked outer membrane protein</fullName>
    </submittedName>
</protein>
<dbReference type="InterPro" id="IPR023997">
    <property type="entry name" value="TonB-dep_OMP_SusC/RagA_CS"/>
</dbReference>
<keyword evidence="5 9" id="KW-0798">TonB box</keyword>
<evidence type="ECO:0000256" key="6">
    <source>
        <dbReference type="ARBA" id="ARBA00023136"/>
    </source>
</evidence>
<dbReference type="EMBL" id="WQKZ01000001">
    <property type="protein sequence ID" value="MVN75148.1"/>
    <property type="molecule type" value="Genomic_DNA"/>
</dbReference>
<dbReference type="SUPFAM" id="SSF56935">
    <property type="entry name" value="Porins"/>
    <property type="match status" value="1"/>
</dbReference>
<evidence type="ECO:0000256" key="10">
    <source>
        <dbReference type="SAM" id="SignalP"/>
    </source>
</evidence>
<feature type="signal peptide" evidence="10">
    <location>
        <begin position="1"/>
        <end position="21"/>
    </location>
</feature>
<keyword evidence="14" id="KW-1185">Reference proteome</keyword>
<dbReference type="NCBIfam" id="TIGR04057">
    <property type="entry name" value="SusC_RagA_signa"/>
    <property type="match status" value="1"/>
</dbReference>
<dbReference type="Proteomes" id="UP000441336">
    <property type="component" value="Unassembled WGS sequence"/>
</dbReference>
<dbReference type="FunFam" id="2.170.130.10:FF:000008">
    <property type="entry name" value="SusC/RagA family TonB-linked outer membrane protein"/>
    <property type="match status" value="1"/>
</dbReference>
<dbReference type="InterPro" id="IPR037066">
    <property type="entry name" value="Plug_dom_sf"/>
</dbReference>
<dbReference type="Pfam" id="PF13715">
    <property type="entry name" value="CarbopepD_reg_2"/>
    <property type="match status" value="1"/>
</dbReference>
<dbReference type="Pfam" id="PF00593">
    <property type="entry name" value="TonB_dep_Rec_b-barrel"/>
    <property type="match status" value="1"/>
</dbReference>
<keyword evidence="2 8" id="KW-0813">Transport</keyword>
<dbReference type="InterPro" id="IPR036942">
    <property type="entry name" value="Beta-barrel_TonB_sf"/>
</dbReference>
<keyword evidence="10" id="KW-0732">Signal</keyword>
<keyword evidence="3 8" id="KW-1134">Transmembrane beta strand</keyword>
<dbReference type="InterPro" id="IPR023996">
    <property type="entry name" value="TonB-dep_OMP_SusC/RagA"/>
</dbReference>
<evidence type="ECO:0000256" key="4">
    <source>
        <dbReference type="ARBA" id="ARBA00022692"/>
    </source>
</evidence>
<keyword evidence="6 8" id="KW-0472">Membrane</keyword>
<keyword evidence="7 8" id="KW-0998">Cell outer membrane</keyword>
<evidence type="ECO:0000313" key="13">
    <source>
        <dbReference type="EMBL" id="MVN75148.1"/>
    </source>
</evidence>
<sequence>MKKHLLMLWLVLCSSIGLAFAQTRQLSGVVKGSDGDALPGVTVLLKGTTNGVSTGADGTYTIAVPQGSKSATLRFSFVGFVSQEVAVGEKTAINVTLVSDVQSLDDVVVIGYQEVRRGDVTGSVSSVSAQQLKDIPVNSAAEALTGRLAGVQLTSSEGTPGNNNVQVRVRGGGSITQDNSPLYVVDGIQIENALSVIAPQDIASVDVLKDASSTAIYGARGANGVVIITTKSGRNGRTSVTYNGFAGFRTITKKLSVMGPADYLDWEYERAQLTGSGSGVSGGTSTFKSVFGSLNFTGDTLNRLRALPFQNWQDQVFGRKAFQQTHNVSVSGGNQNTTYALSLTSNKEDGIQLGSNYDRKLVNFRLDTKASEKLHLFFNARFNDQANYGAGTGAALGTATTGQTVNTGSSVTSRLRNSVQYLPFNLPSANGGVGIDPTTNFDPDFFNNSSLVNPVLAINNEYRGDKRRTFNMSGTGAFNILPSLVFRSTGGFDITYSDLSTFNGLYSPTIRQAAGGYQNLPFVTITTGTTTTINNSNVLDYTYKKEKHTLNALLGEEIYQQRSTVQSTQVNFLPADITAERALANINQAVLPTGTVAQPVLPTTGVPVDYRLLSGFGRLNYDYDGKYLVTASARLDGSSKFLPGNRSRVFPGLSAAWRLSQEDFFKNYTTKVSDLKVRLSFGQAGNNRIADFLTNQLFQPGNVSYVLNHVTIPASSATNLANPNLKWEVTTTRNVGLDVGLFNNRVQFTADAYYNTTKDLLVNVPVPGFTGYTSQLQNIGSTSNKGLELQLSGTVIQTEKFTWSATANASFNRNRIESLGSVSEIQSIQSGWAGSALSGSDFVARVGSPVGQMYGYVTDGFYTINDFKSYNYATRTGVLNDGVASDASVTGVAVSLGTIKLKDTNGDGTVTESDKTVIGNANPKVSGGLNQQFTYKGFDASVFLNFVLGNDIYNANKIEFTSSTANTSYANLLSEMTNRVRNIDENGALITDAATFNRVNANATIWSPVRGNYFLHSYAVENGSFLRVNNITLGYSLPKALISRAKLQQLRFYVTLNNLYTFTKYSGYDPEVNTRRATPLTPGVDYAAYPRSRAFLFGVNLGL</sequence>
<feature type="chain" id="PRO_5029537240" evidence="10">
    <location>
        <begin position="22"/>
        <end position="1103"/>
    </location>
</feature>
<dbReference type="Pfam" id="PF07715">
    <property type="entry name" value="Plug"/>
    <property type="match status" value="1"/>
</dbReference>
<evidence type="ECO:0000256" key="9">
    <source>
        <dbReference type="RuleBase" id="RU003357"/>
    </source>
</evidence>
<comment type="similarity">
    <text evidence="8 9">Belongs to the TonB-dependent receptor family.</text>
</comment>
<dbReference type="InterPro" id="IPR012910">
    <property type="entry name" value="Plug_dom"/>
</dbReference>
<dbReference type="SUPFAM" id="SSF49464">
    <property type="entry name" value="Carboxypeptidase regulatory domain-like"/>
    <property type="match status" value="1"/>
</dbReference>
<evidence type="ECO:0000256" key="2">
    <source>
        <dbReference type="ARBA" id="ARBA00022448"/>
    </source>
</evidence>
<evidence type="ECO:0000256" key="8">
    <source>
        <dbReference type="PROSITE-ProRule" id="PRU01360"/>
    </source>
</evidence>
<dbReference type="NCBIfam" id="TIGR04056">
    <property type="entry name" value="OMP_RagA_SusC"/>
    <property type="match status" value="1"/>
</dbReference>
<evidence type="ECO:0000259" key="12">
    <source>
        <dbReference type="Pfam" id="PF07715"/>
    </source>
</evidence>
<evidence type="ECO:0000256" key="5">
    <source>
        <dbReference type="ARBA" id="ARBA00023077"/>
    </source>
</evidence>
<dbReference type="GO" id="GO:0009279">
    <property type="term" value="C:cell outer membrane"/>
    <property type="evidence" value="ECO:0007669"/>
    <property type="project" value="UniProtKB-SubCell"/>
</dbReference>
<gene>
    <name evidence="13" type="ORF">GO988_02285</name>
</gene>
<dbReference type="InterPro" id="IPR008969">
    <property type="entry name" value="CarboxyPept-like_regulatory"/>
</dbReference>
<keyword evidence="4 8" id="KW-0812">Transmembrane</keyword>
<dbReference type="Gene3D" id="2.170.130.10">
    <property type="entry name" value="TonB-dependent receptor, plug domain"/>
    <property type="match status" value="1"/>
</dbReference>
<comment type="subcellular location">
    <subcellularLocation>
        <location evidence="1 8">Cell outer membrane</location>
        <topology evidence="1 8">Multi-pass membrane protein</topology>
    </subcellularLocation>
</comment>
<dbReference type="PROSITE" id="PS52016">
    <property type="entry name" value="TONB_DEPENDENT_REC_3"/>
    <property type="match status" value="1"/>
</dbReference>
<evidence type="ECO:0000256" key="1">
    <source>
        <dbReference type="ARBA" id="ARBA00004571"/>
    </source>
</evidence>
<dbReference type="Gene3D" id="2.40.170.20">
    <property type="entry name" value="TonB-dependent receptor, beta-barrel domain"/>
    <property type="match status" value="1"/>
</dbReference>
<dbReference type="AlphaFoldDB" id="A0A7K1T9R9"/>
<proteinExistence type="inferred from homology"/>
<name>A0A7K1T9R9_9BACT</name>
<feature type="domain" description="TonB-dependent receptor-like beta-barrel" evidence="11">
    <location>
        <begin position="420"/>
        <end position="872"/>
    </location>
</feature>
<comment type="caution">
    <text evidence="13">The sequence shown here is derived from an EMBL/GenBank/DDBJ whole genome shotgun (WGS) entry which is preliminary data.</text>
</comment>
<dbReference type="InterPro" id="IPR039426">
    <property type="entry name" value="TonB-dep_rcpt-like"/>
</dbReference>
<reference evidence="13 14" key="1">
    <citation type="submission" date="2019-12" db="EMBL/GenBank/DDBJ databases">
        <title>Hymenobacter sp. HMF4947 Genome sequencing and assembly.</title>
        <authorList>
            <person name="Kang H."/>
            <person name="Cha I."/>
            <person name="Kim H."/>
            <person name="Joh K."/>
        </authorList>
    </citation>
    <scope>NUCLEOTIDE SEQUENCE [LARGE SCALE GENOMIC DNA]</scope>
    <source>
        <strain evidence="13 14">HMF4947</strain>
    </source>
</reference>
<evidence type="ECO:0000256" key="3">
    <source>
        <dbReference type="ARBA" id="ARBA00022452"/>
    </source>
</evidence>
<evidence type="ECO:0000259" key="11">
    <source>
        <dbReference type="Pfam" id="PF00593"/>
    </source>
</evidence>